<keyword evidence="3 6" id="KW-0812">Transmembrane</keyword>
<evidence type="ECO:0000256" key="5">
    <source>
        <dbReference type="ARBA" id="ARBA00023136"/>
    </source>
</evidence>
<proteinExistence type="predicted"/>
<dbReference type="STRING" id="555079.Toce_0450"/>
<dbReference type="KEGG" id="toc:Toce_0450"/>
<comment type="subcellular location">
    <subcellularLocation>
        <location evidence="1">Cell membrane</location>
        <topology evidence="1">Multi-pass membrane protein</topology>
    </subcellularLocation>
</comment>
<dbReference type="eggNOG" id="COG2814">
    <property type="taxonomic scope" value="Bacteria"/>
</dbReference>
<dbReference type="AlphaFoldDB" id="D9S1F0"/>
<dbReference type="SUPFAM" id="SSF103473">
    <property type="entry name" value="MFS general substrate transporter"/>
    <property type="match status" value="1"/>
</dbReference>
<feature type="transmembrane region" description="Helical" evidence="6">
    <location>
        <begin position="148"/>
        <end position="171"/>
    </location>
</feature>
<dbReference type="GO" id="GO:0005886">
    <property type="term" value="C:plasma membrane"/>
    <property type="evidence" value="ECO:0007669"/>
    <property type="project" value="UniProtKB-SubCell"/>
</dbReference>
<feature type="transmembrane region" description="Helical" evidence="6">
    <location>
        <begin position="297"/>
        <end position="315"/>
    </location>
</feature>
<evidence type="ECO:0000259" key="7">
    <source>
        <dbReference type="PROSITE" id="PS50850"/>
    </source>
</evidence>
<feature type="transmembrane region" description="Helical" evidence="6">
    <location>
        <begin position="115"/>
        <end position="136"/>
    </location>
</feature>
<accession>D9S1F0</accession>
<evidence type="ECO:0000256" key="2">
    <source>
        <dbReference type="ARBA" id="ARBA00022448"/>
    </source>
</evidence>
<keyword evidence="5 6" id="KW-0472">Membrane</keyword>
<keyword evidence="9" id="KW-1185">Reference proteome</keyword>
<evidence type="ECO:0000256" key="3">
    <source>
        <dbReference type="ARBA" id="ARBA00022692"/>
    </source>
</evidence>
<dbReference type="InterPro" id="IPR020846">
    <property type="entry name" value="MFS_dom"/>
</dbReference>
<dbReference type="InterPro" id="IPR052983">
    <property type="entry name" value="MFS_Riboflavin_Transporter"/>
</dbReference>
<dbReference type="NCBIfam" id="TIGR04259">
    <property type="entry name" value="oxa_formateAnti"/>
    <property type="match status" value="1"/>
</dbReference>
<dbReference type="EMBL" id="CP002131">
    <property type="protein sequence ID" value="ADL07227.1"/>
    <property type="molecule type" value="Genomic_DNA"/>
</dbReference>
<dbReference type="OrthoDB" id="9793415at2"/>
<dbReference type="PROSITE" id="PS50850">
    <property type="entry name" value="MFS"/>
    <property type="match status" value="1"/>
</dbReference>
<dbReference type="InterPro" id="IPR026355">
    <property type="entry name" value="Oxa/Form_antiport"/>
</dbReference>
<feature type="transmembrane region" description="Helical" evidence="6">
    <location>
        <begin position="230"/>
        <end position="250"/>
    </location>
</feature>
<feature type="transmembrane region" description="Helical" evidence="6">
    <location>
        <begin position="90"/>
        <end position="109"/>
    </location>
</feature>
<feature type="transmembrane region" description="Helical" evidence="6">
    <location>
        <begin position="262"/>
        <end position="285"/>
    </location>
</feature>
<dbReference type="InterPro" id="IPR011701">
    <property type="entry name" value="MFS"/>
</dbReference>
<keyword evidence="4 6" id="KW-1133">Transmembrane helix</keyword>
<protein>
    <submittedName>
        <fullName evidence="8">Major facilitator superfamily MFS_1</fullName>
    </submittedName>
</protein>
<evidence type="ECO:0000256" key="1">
    <source>
        <dbReference type="ARBA" id="ARBA00004651"/>
    </source>
</evidence>
<dbReference type="PANTHER" id="PTHR43385:SF1">
    <property type="entry name" value="RIBOFLAVIN TRANSPORTER RIBJ"/>
    <property type="match status" value="1"/>
</dbReference>
<feature type="transmembrane region" description="Helical" evidence="6">
    <location>
        <begin position="387"/>
        <end position="408"/>
    </location>
</feature>
<dbReference type="CDD" id="cd17353">
    <property type="entry name" value="MFS_OFA_like"/>
    <property type="match status" value="1"/>
</dbReference>
<evidence type="ECO:0000313" key="9">
    <source>
        <dbReference type="Proteomes" id="UP000000272"/>
    </source>
</evidence>
<dbReference type="PANTHER" id="PTHR43385">
    <property type="entry name" value="RIBOFLAVIN TRANSPORTER RIBJ"/>
    <property type="match status" value="1"/>
</dbReference>
<evidence type="ECO:0000313" key="8">
    <source>
        <dbReference type="EMBL" id="ADL07227.1"/>
    </source>
</evidence>
<keyword evidence="2" id="KW-0813">Transport</keyword>
<sequence>MTTSTPQTSDRKGVYGSFIWNTWTQLILAMIGMIMIANLQYAWTLFVPELEKGFNASRAAVQLAFSLFIALESWGQPIAGYFIDRYSPRLLLTIAALMVGIGWTAMGIVKTLSALYVAYSLAGIGAAFIYSGAVAAGVRWFEPSRRGLASGLVSAAFGSGAALFIPFIAMALRNQGYASAFVTTGIIQGILIFIAAQLMRVPPKKPASGAKADTSTEQHQFTTLEMFRTLHFWLIYIMFLFIVTGGMVVTAQTKPFGQDAGIPAGIIVLAATVNTVANGAGRIFWGSVSDKLGRYQTMFLAFTLNGVAMALVPFLGQSPAMFVFLFALIMFTWGELYALFPAVNADIFGTKYAATNYGFMYSAKGVGGIVGSYVAALVAQLSGWSPVFFTGAAMSALAGLGALVLLRLPRPVPPNTKKVDTGASTPVH</sequence>
<feature type="transmembrane region" description="Helical" evidence="6">
    <location>
        <begin position="177"/>
        <end position="196"/>
    </location>
</feature>
<dbReference type="GO" id="GO:0019531">
    <property type="term" value="F:oxalate transmembrane transporter activity"/>
    <property type="evidence" value="ECO:0007669"/>
    <property type="project" value="InterPro"/>
</dbReference>
<feature type="transmembrane region" description="Helical" evidence="6">
    <location>
        <begin position="63"/>
        <end position="83"/>
    </location>
</feature>
<dbReference type="Proteomes" id="UP000000272">
    <property type="component" value="Chromosome"/>
</dbReference>
<evidence type="ECO:0000256" key="4">
    <source>
        <dbReference type="ARBA" id="ARBA00022989"/>
    </source>
</evidence>
<feature type="transmembrane region" description="Helical" evidence="6">
    <location>
        <begin position="321"/>
        <end position="340"/>
    </location>
</feature>
<feature type="transmembrane region" description="Helical" evidence="6">
    <location>
        <begin position="20"/>
        <end position="43"/>
    </location>
</feature>
<dbReference type="Pfam" id="PF07690">
    <property type="entry name" value="MFS_1"/>
    <property type="match status" value="2"/>
</dbReference>
<gene>
    <name evidence="8" type="ordered locus">Toce_0450</name>
</gene>
<reference evidence="8 9" key="1">
    <citation type="journal article" date="2010" name="Stand. Genomic Sci.">
        <title>Complete genome sequence of Thermosediminibacter oceani type strain (JW/IW-1228P).</title>
        <authorList>
            <person name="Pitluck S."/>
            <person name="Yasawong M."/>
            <person name="Munk C."/>
            <person name="Nolan M."/>
            <person name="Lapidus A."/>
            <person name="Lucas S."/>
            <person name="Glavina Del Rio T."/>
            <person name="Tice H."/>
            <person name="Cheng J.F."/>
            <person name="Bruce D."/>
            <person name="Detter C."/>
            <person name="Tapia R."/>
            <person name="Han C."/>
            <person name="Goodwin L."/>
            <person name="Liolios K."/>
            <person name="Ivanova N."/>
            <person name="Mavromatis K."/>
            <person name="Mikhailova N."/>
            <person name="Pati A."/>
            <person name="Chen A."/>
            <person name="Palaniappan K."/>
            <person name="Land M."/>
            <person name="Hauser L."/>
            <person name="Chang Y.J."/>
            <person name="Jeffries C.D."/>
            <person name="Rohde M."/>
            <person name="Spring S."/>
            <person name="Sikorski J."/>
            <person name="Goker M."/>
            <person name="Woyke T."/>
            <person name="Bristow J."/>
            <person name="Eisen J.A."/>
            <person name="Markowitz V."/>
            <person name="Hugenholtz P."/>
            <person name="Kyrpides N.C."/>
            <person name="Klenk H.P."/>
        </authorList>
    </citation>
    <scope>NUCLEOTIDE SEQUENCE [LARGE SCALE GENOMIC DNA]</scope>
    <source>
        <strain evidence="9">ATCC BAA-1034 / DSM 16646 / JW/IW-1228P</strain>
    </source>
</reference>
<feature type="domain" description="Major facilitator superfamily (MFS) profile" evidence="7">
    <location>
        <begin position="24"/>
        <end position="410"/>
    </location>
</feature>
<dbReference type="InterPro" id="IPR036259">
    <property type="entry name" value="MFS_trans_sf"/>
</dbReference>
<name>D9S1F0_THEOJ</name>
<dbReference type="RefSeq" id="WP_013275277.1">
    <property type="nucleotide sequence ID" value="NC_014377.1"/>
</dbReference>
<organism evidence="8 9">
    <name type="scientific">Thermosediminibacter oceani (strain ATCC BAA-1034 / DSM 16646 / JW/IW-1228P)</name>
    <dbReference type="NCBI Taxonomy" id="555079"/>
    <lineage>
        <taxon>Bacteria</taxon>
        <taxon>Bacillati</taxon>
        <taxon>Bacillota</taxon>
        <taxon>Clostridia</taxon>
        <taxon>Thermosediminibacterales</taxon>
        <taxon>Thermosediminibacteraceae</taxon>
        <taxon>Thermosediminibacter</taxon>
    </lineage>
</organism>
<dbReference type="HOGENOM" id="CLU_001265_59_7_9"/>
<evidence type="ECO:0000256" key="6">
    <source>
        <dbReference type="SAM" id="Phobius"/>
    </source>
</evidence>
<dbReference type="Gene3D" id="1.20.1250.20">
    <property type="entry name" value="MFS general substrate transporter like domains"/>
    <property type="match status" value="2"/>
</dbReference>
<feature type="transmembrane region" description="Helical" evidence="6">
    <location>
        <begin position="361"/>
        <end position="381"/>
    </location>
</feature>